<feature type="region of interest" description="Disordered" evidence="2">
    <location>
        <begin position="1"/>
        <end position="107"/>
    </location>
</feature>
<feature type="compositionally biased region" description="Polar residues" evidence="2">
    <location>
        <begin position="71"/>
        <end position="93"/>
    </location>
</feature>
<dbReference type="InterPro" id="IPR001680">
    <property type="entry name" value="WD40_rpt"/>
</dbReference>
<keyword evidence="1" id="KW-0853">WD repeat</keyword>
<dbReference type="SMART" id="SM00320">
    <property type="entry name" value="WD40"/>
    <property type="match status" value="6"/>
</dbReference>
<reference evidence="4 5" key="1">
    <citation type="submission" date="2023-08" db="EMBL/GenBank/DDBJ databases">
        <title>Black Yeasts Isolated from many extreme environments.</title>
        <authorList>
            <person name="Coleine C."/>
            <person name="Stajich J.E."/>
            <person name="Selbmann L."/>
        </authorList>
    </citation>
    <scope>NUCLEOTIDE SEQUENCE [LARGE SCALE GENOMIC DNA]</scope>
    <source>
        <strain evidence="4 5">CCFEE 5910</strain>
    </source>
</reference>
<feature type="compositionally biased region" description="Polar residues" evidence="2">
    <location>
        <begin position="431"/>
        <end position="441"/>
    </location>
</feature>
<dbReference type="Proteomes" id="UP001309876">
    <property type="component" value="Unassembled WGS sequence"/>
</dbReference>
<organism evidence="4 5">
    <name type="scientific">Lithohypha guttulata</name>
    <dbReference type="NCBI Taxonomy" id="1690604"/>
    <lineage>
        <taxon>Eukaryota</taxon>
        <taxon>Fungi</taxon>
        <taxon>Dikarya</taxon>
        <taxon>Ascomycota</taxon>
        <taxon>Pezizomycotina</taxon>
        <taxon>Eurotiomycetes</taxon>
        <taxon>Chaetothyriomycetidae</taxon>
        <taxon>Chaetothyriales</taxon>
        <taxon>Trichomeriaceae</taxon>
        <taxon>Lithohypha</taxon>
    </lineage>
</organism>
<feature type="domain" description="Transcription factor spt8 beta-propeller" evidence="3">
    <location>
        <begin position="471"/>
        <end position="635"/>
    </location>
</feature>
<dbReference type="InterPro" id="IPR036322">
    <property type="entry name" value="WD40_repeat_dom_sf"/>
</dbReference>
<feature type="repeat" description="WD" evidence="1">
    <location>
        <begin position="247"/>
        <end position="288"/>
    </location>
</feature>
<dbReference type="PROSITE" id="PS50294">
    <property type="entry name" value="WD_REPEATS_REGION"/>
    <property type="match status" value="1"/>
</dbReference>
<evidence type="ECO:0000256" key="1">
    <source>
        <dbReference type="PROSITE-ProRule" id="PRU00221"/>
    </source>
</evidence>
<dbReference type="InterPro" id="IPR015943">
    <property type="entry name" value="WD40/YVTN_repeat-like_dom_sf"/>
</dbReference>
<evidence type="ECO:0000256" key="2">
    <source>
        <dbReference type="SAM" id="MobiDB-lite"/>
    </source>
</evidence>
<feature type="compositionally biased region" description="Acidic residues" evidence="2">
    <location>
        <begin position="17"/>
        <end position="70"/>
    </location>
</feature>
<name>A0AAN7T4Z3_9EURO</name>
<evidence type="ECO:0000313" key="4">
    <source>
        <dbReference type="EMBL" id="KAK5089977.1"/>
    </source>
</evidence>
<dbReference type="Gene3D" id="2.130.10.10">
    <property type="entry name" value="YVTN repeat-like/Quinoprotein amine dehydrogenase"/>
    <property type="match status" value="2"/>
</dbReference>
<dbReference type="PANTHER" id="PTHR19879">
    <property type="entry name" value="TRANSCRIPTION INITIATION FACTOR TFIID"/>
    <property type="match status" value="1"/>
</dbReference>
<dbReference type="PANTHER" id="PTHR19879:SF9">
    <property type="entry name" value="TRANSCRIPTION INITIATION FACTOR TFIID SUBUNIT 5"/>
    <property type="match status" value="1"/>
</dbReference>
<feature type="region of interest" description="Disordered" evidence="2">
    <location>
        <begin position="351"/>
        <end position="370"/>
    </location>
</feature>
<gene>
    <name evidence="4" type="primary">SPT8</name>
    <name evidence="4" type="ORF">LTR05_000145</name>
</gene>
<sequence>MDDDFERSDVGSQDGGSDNELDETIRDDDERQDEDMEDIDDEADEDAGAEEEGDGEGENDENENEGEENDQPSNQQPRSSTIGATDQTQTQEIDGSKIADSSHPRPEVLTASTYDIVPTIAAPQSTSINAICGTADSRWIFTGGADGYIRQYSWVESVNGKTQLTVAQRHPFVDSVVKAGVLVTYWENWDARKQTPESTSLTTTQTLSPVYALACQSQGLWMVAGTASGAIRLQTVRHDEGHQIALLEKHTSAASVLHISSDERSLLSGSWDKTVVDWDLNAGKVRTSYAASGGQISCIESRPISAVAVPYESGEVVKVDATLSSNNATDGLNGFTNGAAFDGANQVRATTPDSLFGGDDGDDDLFGDNADGNLANGNTFSFDDIEINQTAEESAAPEHGIDTDIELTSTAPAVQPLLSSPKLDTAAPPSVDTNGVPNTEPQALANGLPHAEDMEVTSQPKQESDERPTTSDTTFMATSIDGSIRIWDRRQALPVARITPYDTPPWCLSACWSPDGNNIYAGRRNNTVEEYDLRKGLKKPERIFRFPQGSGAVTSVKAMPNGRHLVCASYDILRLYDLKHVQNNRSSVPFLIVPGHRTGTISNLYLSADCKYMMSTGGNRGWEGSPTEVLLGYEISVPKSA</sequence>
<accession>A0AAN7T4Z3</accession>
<dbReference type="AlphaFoldDB" id="A0AAN7T4Z3"/>
<feature type="domain" description="Transcription factor spt8 beta-propeller" evidence="3">
    <location>
        <begin position="114"/>
        <end position="313"/>
    </location>
</feature>
<comment type="caution">
    <text evidence="4">The sequence shown here is derived from an EMBL/GenBank/DDBJ whole genome shotgun (WGS) entry which is preliminary data.</text>
</comment>
<feature type="compositionally biased region" description="Basic and acidic residues" evidence="2">
    <location>
        <begin position="94"/>
        <end position="106"/>
    </location>
</feature>
<dbReference type="InterPro" id="IPR057544">
    <property type="entry name" value="Beta-prop_SPT8"/>
</dbReference>
<proteinExistence type="predicted"/>
<dbReference type="SUPFAM" id="SSF50978">
    <property type="entry name" value="WD40 repeat-like"/>
    <property type="match status" value="1"/>
</dbReference>
<protein>
    <submittedName>
        <fullName evidence="4">Transcription factor spt8</fullName>
    </submittedName>
</protein>
<dbReference type="PROSITE" id="PS50082">
    <property type="entry name" value="WD_REPEATS_2"/>
    <property type="match status" value="1"/>
</dbReference>
<keyword evidence="5" id="KW-1185">Reference proteome</keyword>
<evidence type="ECO:0000313" key="5">
    <source>
        <dbReference type="Proteomes" id="UP001309876"/>
    </source>
</evidence>
<feature type="region of interest" description="Disordered" evidence="2">
    <location>
        <begin position="419"/>
        <end position="474"/>
    </location>
</feature>
<dbReference type="EMBL" id="JAVRRJ010000001">
    <property type="protein sequence ID" value="KAK5089977.1"/>
    <property type="molecule type" value="Genomic_DNA"/>
</dbReference>
<evidence type="ECO:0000259" key="3">
    <source>
        <dbReference type="Pfam" id="PF23798"/>
    </source>
</evidence>
<dbReference type="Pfam" id="PF23798">
    <property type="entry name" value="Beta-prop_SPT8"/>
    <property type="match status" value="2"/>
</dbReference>